<evidence type="ECO:0000256" key="1">
    <source>
        <dbReference type="ARBA" id="ARBA00004123"/>
    </source>
</evidence>
<reference evidence="14" key="1">
    <citation type="submission" date="2022-01" db="EMBL/GenBank/DDBJ databases">
        <authorList>
            <person name="King R."/>
        </authorList>
    </citation>
    <scope>NUCLEOTIDE SEQUENCE</scope>
</reference>
<dbReference type="SMART" id="SM00474">
    <property type="entry name" value="35EXOc"/>
    <property type="match status" value="1"/>
</dbReference>
<evidence type="ECO:0000259" key="13">
    <source>
        <dbReference type="SMART" id="SM00474"/>
    </source>
</evidence>
<accession>A0A9P0DMD9</accession>
<dbReference type="Gene3D" id="3.30.420.10">
    <property type="entry name" value="Ribonuclease H-like superfamily/Ribonuclease H"/>
    <property type="match status" value="1"/>
</dbReference>
<name>A0A9P0DMD9_PHYSR</name>
<organism evidence="14 15">
    <name type="scientific">Phyllotreta striolata</name>
    <name type="common">Striped flea beetle</name>
    <name type="synonym">Crioceris striolata</name>
    <dbReference type="NCBI Taxonomy" id="444603"/>
    <lineage>
        <taxon>Eukaryota</taxon>
        <taxon>Metazoa</taxon>
        <taxon>Ecdysozoa</taxon>
        <taxon>Arthropoda</taxon>
        <taxon>Hexapoda</taxon>
        <taxon>Insecta</taxon>
        <taxon>Pterygota</taxon>
        <taxon>Neoptera</taxon>
        <taxon>Endopterygota</taxon>
        <taxon>Coleoptera</taxon>
        <taxon>Polyphaga</taxon>
        <taxon>Cucujiformia</taxon>
        <taxon>Chrysomeloidea</taxon>
        <taxon>Chrysomelidae</taxon>
        <taxon>Galerucinae</taxon>
        <taxon>Alticini</taxon>
        <taxon>Phyllotreta</taxon>
    </lineage>
</organism>
<proteinExistence type="inferred from homology"/>
<feature type="domain" description="3'-5' exonuclease" evidence="13">
    <location>
        <begin position="54"/>
        <end position="237"/>
    </location>
</feature>
<evidence type="ECO:0000256" key="3">
    <source>
        <dbReference type="ARBA" id="ARBA00022723"/>
    </source>
</evidence>
<evidence type="ECO:0000256" key="2">
    <source>
        <dbReference type="ARBA" id="ARBA00022722"/>
    </source>
</evidence>
<dbReference type="Pfam" id="PF01612">
    <property type="entry name" value="DNA_pol_A_exo1"/>
    <property type="match status" value="1"/>
</dbReference>
<dbReference type="PANTHER" id="PTHR13620">
    <property type="entry name" value="3-5 EXONUCLEASE"/>
    <property type="match status" value="1"/>
</dbReference>
<feature type="compositionally biased region" description="Basic and acidic residues" evidence="12">
    <location>
        <begin position="8"/>
        <end position="32"/>
    </location>
</feature>
<evidence type="ECO:0000256" key="12">
    <source>
        <dbReference type="SAM" id="MobiDB-lite"/>
    </source>
</evidence>
<dbReference type="GO" id="GO:0046872">
    <property type="term" value="F:metal ion binding"/>
    <property type="evidence" value="ECO:0007669"/>
    <property type="project" value="UniProtKB-KW"/>
</dbReference>
<comment type="similarity">
    <text evidence="8">Belongs to the WRNexo family.</text>
</comment>
<dbReference type="SUPFAM" id="SSF53098">
    <property type="entry name" value="Ribonuclease H-like"/>
    <property type="match status" value="1"/>
</dbReference>
<dbReference type="CDD" id="cd06141">
    <property type="entry name" value="WRN_exo"/>
    <property type="match status" value="1"/>
</dbReference>
<evidence type="ECO:0000256" key="9">
    <source>
        <dbReference type="ARBA" id="ARBA00040531"/>
    </source>
</evidence>
<evidence type="ECO:0000256" key="6">
    <source>
        <dbReference type="ARBA" id="ARBA00022842"/>
    </source>
</evidence>
<dbReference type="AlphaFoldDB" id="A0A9P0DMD9"/>
<dbReference type="GO" id="GO:0003676">
    <property type="term" value="F:nucleic acid binding"/>
    <property type="evidence" value="ECO:0007669"/>
    <property type="project" value="InterPro"/>
</dbReference>
<evidence type="ECO:0000256" key="10">
    <source>
        <dbReference type="ARBA" id="ARBA00042761"/>
    </source>
</evidence>
<dbReference type="EMBL" id="OU900106">
    <property type="protein sequence ID" value="CAH1165016.1"/>
    <property type="molecule type" value="Genomic_DNA"/>
</dbReference>
<sequence length="245" mass="28408">MMSLRPRLTPEQKRAKEEGEIERHNLEKRAESAESIRKSRRRFATFTGRIHYLTEFFDIAQSCENLLDKARQSGDLLVLGFDLEWPFSYKTGPGRTATIQISPDDETCCIYHVSNIQRLPKGLSELLVRSNVRITGNCVKNDVRKLARDFPGWDVEKAIENCVDLSQMANRVLATSRRWSLEDLVDNLLDLNVDKSKKVRMSRWDKVPLTDEQKRYAATDSYVSLVLYDVLKSREMSIENRTETF</sequence>
<keyword evidence="3" id="KW-0479">Metal-binding</keyword>
<evidence type="ECO:0000256" key="5">
    <source>
        <dbReference type="ARBA" id="ARBA00022839"/>
    </source>
</evidence>
<evidence type="ECO:0000313" key="15">
    <source>
        <dbReference type="Proteomes" id="UP001153712"/>
    </source>
</evidence>
<dbReference type="InterPro" id="IPR036397">
    <property type="entry name" value="RNaseH_sf"/>
</dbReference>
<comment type="function">
    <text evidence="11">Has exonuclease activity on both single-stranded and duplex templates bearing overhangs, but not blunt ended duplex DNA, and cleaves in a 3'-5' direction. Essential for the formation of DNA replication focal centers. Has an important role in maintaining genome stability.</text>
</comment>
<dbReference type="GO" id="GO:0005634">
    <property type="term" value="C:nucleus"/>
    <property type="evidence" value="ECO:0007669"/>
    <property type="project" value="UniProtKB-SubCell"/>
</dbReference>
<dbReference type="GO" id="GO:0008408">
    <property type="term" value="F:3'-5' exonuclease activity"/>
    <property type="evidence" value="ECO:0007669"/>
    <property type="project" value="InterPro"/>
</dbReference>
<protein>
    <recommendedName>
        <fullName evidence="9">3'-5' exonuclease</fullName>
    </recommendedName>
    <alternativeName>
        <fullName evidence="10">Werner Syndrome-like exonuclease</fullName>
    </alternativeName>
</protein>
<keyword evidence="5" id="KW-0269">Exonuclease</keyword>
<keyword evidence="7" id="KW-0539">Nucleus</keyword>
<gene>
    <name evidence="14" type="ORF">PHYEVI_LOCUS3734</name>
</gene>
<keyword evidence="4" id="KW-0378">Hydrolase</keyword>
<keyword evidence="6" id="KW-0460">Magnesium</keyword>
<keyword evidence="15" id="KW-1185">Reference proteome</keyword>
<feature type="region of interest" description="Disordered" evidence="12">
    <location>
        <begin position="1"/>
        <end position="32"/>
    </location>
</feature>
<dbReference type="GO" id="GO:0006139">
    <property type="term" value="P:nucleobase-containing compound metabolic process"/>
    <property type="evidence" value="ECO:0007669"/>
    <property type="project" value="InterPro"/>
</dbReference>
<evidence type="ECO:0000256" key="8">
    <source>
        <dbReference type="ARBA" id="ARBA00037949"/>
    </source>
</evidence>
<dbReference type="Proteomes" id="UP001153712">
    <property type="component" value="Chromosome 13"/>
</dbReference>
<dbReference type="OrthoDB" id="10261556at2759"/>
<comment type="subcellular location">
    <subcellularLocation>
        <location evidence="1">Nucleus</location>
    </subcellularLocation>
</comment>
<dbReference type="InterPro" id="IPR051132">
    <property type="entry name" value="3-5_Exonuclease_domain"/>
</dbReference>
<evidence type="ECO:0000256" key="11">
    <source>
        <dbReference type="ARBA" id="ARBA00045901"/>
    </source>
</evidence>
<dbReference type="InterPro" id="IPR012337">
    <property type="entry name" value="RNaseH-like_sf"/>
</dbReference>
<evidence type="ECO:0000256" key="4">
    <source>
        <dbReference type="ARBA" id="ARBA00022801"/>
    </source>
</evidence>
<dbReference type="InterPro" id="IPR002562">
    <property type="entry name" value="3'-5'_exonuclease_dom"/>
</dbReference>
<evidence type="ECO:0000313" key="14">
    <source>
        <dbReference type="EMBL" id="CAH1165016.1"/>
    </source>
</evidence>
<dbReference type="PANTHER" id="PTHR13620:SF109">
    <property type="entry name" value="3'-5' EXONUCLEASE"/>
    <property type="match status" value="1"/>
</dbReference>
<keyword evidence="2" id="KW-0540">Nuclease</keyword>
<evidence type="ECO:0000256" key="7">
    <source>
        <dbReference type="ARBA" id="ARBA00023242"/>
    </source>
</evidence>